<dbReference type="Proteomes" id="UP000324233">
    <property type="component" value="Chromosome"/>
</dbReference>
<evidence type="ECO:0000313" key="2">
    <source>
        <dbReference type="EMBL" id="QEH34000.1"/>
    </source>
</evidence>
<gene>
    <name evidence="2" type="ORF">OJF2_25330</name>
</gene>
<evidence type="ECO:0000313" key="3">
    <source>
        <dbReference type="Proteomes" id="UP000324233"/>
    </source>
</evidence>
<accession>A0A5B9W1Z5</accession>
<name>A0A5B9W1Z5_9BACT</name>
<dbReference type="OrthoDB" id="302434at2"/>
<proteinExistence type="predicted"/>
<feature type="signal peptide" evidence="1">
    <location>
        <begin position="1"/>
        <end position="23"/>
    </location>
</feature>
<feature type="chain" id="PRO_5022989878" evidence="1">
    <location>
        <begin position="24"/>
        <end position="330"/>
    </location>
</feature>
<evidence type="ECO:0000256" key="1">
    <source>
        <dbReference type="SAM" id="SignalP"/>
    </source>
</evidence>
<protein>
    <submittedName>
        <fullName evidence="2">Uncharacterized protein</fullName>
    </submittedName>
</protein>
<organism evidence="2 3">
    <name type="scientific">Aquisphaera giovannonii</name>
    <dbReference type="NCBI Taxonomy" id="406548"/>
    <lineage>
        <taxon>Bacteria</taxon>
        <taxon>Pseudomonadati</taxon>
        <taxon>Planctomycetota</taxon>
        <taxon>Planctomycetia</taxon>
        <taxon>Isosphaerales</taxon>
        <taxon>Isosphaeraceae</taxon>
        <taxon>Aquisphaera</taxon>
    </lineage>
</organism>
<dbReference type="RefSeq" id="WP_148593985.1">
    <property type="nucleotide sequence ID" value="NZ_CP042997.1"/>
</dbReference>
<dbReference type="AlphaFoldDB" id="A0A5B9W1Z5"/>
<dbReference type="EMBL" id="CP042997">
    <property type="protein sequence ID" value="QEH34000.1"/>
    <property type="molecule type" value="Genomic_DNA"/>
</dbReference>
<sequence precursor="true">MFRRDCFLAVAVALVLAPGDAFAQFGGMVVPGAIQPPRPDAAAAANRPARIALAEPGGADMQPITRTVCVEMIDGETISGRIVFGPVSVMATSGQHQVAPALVKIIRFVESENDGDVGLAQADGPGTVILSNGQEIKGRVQRGRWTFTTDYGSFTLDPARMRSMTFVPLPEPGRAKPILNEGGATAAAPVAEPPPLNVWPVFAPEVAAVAASGPNITRLAASRPRGGEWRTVDLKEPFSGDLAPAIAGGVAAYQVGDHLFAYSAAFDRWEVATLPNRDNVTLEVRSGIVIALAGDHVLSFDPGAGKWRDVDLRALVTTAPKAPGPPAKKP</sequence>
<dbReference type="KEGG" id="agv:OJF2_25330"/>
<keyword evidence="3" id="KW-1185">Reference proteome</keyword>
<keyword evidence="1" id="KW-0732">Signal</keyword>
<reference evidence="2 3" key="1">
    <citation type="submission" date="2019-08" db="EMBL/GenBank/DDBJ databases">
        <title>Deep-cultivation of Planctomycetes and their phenomic and genomic characterization uncovers novel biology.</title>
        <authorList>
            <person name="Wiegand S."/>
            <person name="Jogler M."/>
            <person name="Boedeker C."/>
            <person name="Pinto D."/>
            <person name="Vollmers J."/>
            <person name="Rivas-Marin E."/>
            <person name="Kohn T."/>
            <person name="Peeters S.H."/>
            <person name="Heuer A."/>
            <person name="Rast P."/>
            <person name="Oberbeckmann S."/>
            <person name="Bunk B."/>
            <person name="Jeske O."/>
            <person name="Meyerdierks A."/>
            <person name="Storesund J.E."/>
            <person name="Kallscheuer N."/>
            <person name="Luecker S."/>
            <person name="Lage O.M."/>
            <person name="Pohl T."/>
            <person name="Merkel B.J."/>
            <person name="Hornburger P."/>
            <person name="Mueller R.-W."/>
            <person name="Bruemmer F."/>
            <person name="Labrenz M."/>
            <person name="Spormann A.M."/>
            <person name="Op den Camp H."/>
            <person name="Overmann J."/>
            <person name="Amann R."/>
            <person name="Jetten M.S.M."/>
            <person name="Mascher T."/>
            <person name="Medema M.H."/>
            <person name="Devos D.P."/>
            <person name="Kaster A.-K."/>
            <person name="Ovreas L."/>
            <person name="Rohde M."/>
            <person name="Galperin M.Y."/>
            <person name="Jogler C."/>
        </authorList>
    </citation>
    <scope>NUCLEOTIDE SEQUENCE [LARGE SCALE GENOMIC DNA]</scope>
    <source>
        <strain evidence="2 3">OJF2</strain>
    </source>
</reference>